<dbReference type="GO" id="GO:0008569">
    <property type="term" value="F:minus-end-directed microtubule motor activity"/>
    <property type="evidence" value="ECO:0007669"/>
    <property type="project" value="InterPro"/>
</dbReference>
<dbReference type="InterPro" id="IPR043160">
    <property type="entry name" value="Dynein_C_barrel"/>
</dbReference>
<dbReference type="InterPro" id="IPR035706">
    <property type="entry name" value="AAA_9"/>
</dbReference>
<evidence type="ECO:0000259" key="17">
    <source>
        <dbReference type="Pfam" id="PF18198"/>
    </source>
</evidence>
<dbReference type="InterPro" id="IPR041658">
    <property type="entry name" value="AAA_lid_11"/>
</dbReference>
<dbReference type="STRING" id="1684307.A0A316UCG1"/>
<name>A0A316UCG1_9BASI</name>
<feature type="domain" description="Dynein heavy chain coiled coil stalk" evidence="15">
    <location>
        <begin position="23"/>
        <end position="351"/>
    </location>
</feature>
<dbReference type="OrthoDB" id="447173at2759"/>
<protein>
    <recommendedName>
        <fullName evidence="3">Dynein heavy chain, cytoplasmic</fullName>
    </recommendedName>
</protein>
<dbReference type="FunFam" id="3.40.50.300:FF:000373">
    <property type="entry name" value="Cytoplasmic dynein heavy chain 2"/>
    <property type="match status" value="1"/>
</dbReference>
<evidence type="ECO:0000313" key="20">
    <source>
        <dbReference type="Proteomes" id="UP000245942"/>
    </source>
</evidence>
<dbReference type="GO" id="GO:0030286">
    <property type="term" value="C:dynein complex"/>
    <property type="evidence" value="ECO:0007669"/>
    <property type="project" value="UniProtKB-KW"/>
</dbReference>
<keyword evidence="5" id="KW-0493">Microtubule</keyword>
<dbReference type="Proteomes" id="UP000245942">
    <property type="component" value="Unassembled WGS sequence"/>
</dbReference>
<keyword evidence="7" id="KW-0067">ATP-binding</keyword>
<feature type="region of interest" description="Disordered" evidence="13">
    <location>
        <begin position="56"/>
        <end position="88"/>
    </location>
</feature>
<evidence type="ECO:0000256" key="8">
    <source>
        <dbReference type="ARBA" id="ARBA00023017"/>
    </source>
</evidence>
<evidence type="ECO:0000259" key="16">
    <source>
        <dbReference type="Pfam" id="PF12781"/>
    </source>
</evidence>
<evidence type="ECO:0000256" key="10">
    <source>
        <dbReference type="ARBA" id="ARBA00023175"/>
    </source>
</evidence>
<organism evidence="19 20">
    <name type="scientific">Pseudomicrostroma glucosiphilum</name>
    <dbReference type="NCBI Taxonomy" id="1684307"/>
    <lineage>
        <taxon>Eukaryota</taxon>
        <taxon>Fungi</taxon>
        <taxon>Dikarya</taxon>
        <taxon>Basidiomycota</taxon>
        <taxon>Ustilaginomycotina</taxon>
        <taxon>Exobasidiomycetes</taxon>
        <taxon>Microstromatales</taxon>
        <taxon>Microstromatales incertae sedis</taxon>
        <taxon>Pseudomicrostroma</taxon>
    </lineage>
</organism>
<evidence type="ECO:0000256" key="11">
    <source>
        <dbReference type="ARBA" id="ARBA00023212"/>
    </source>
</evidence>
<dbReference type="InterPro" id="IPR042219">
    <property type="entry name" value="AAA_lid_11_sf"/>
</dbReference>
<evidence type="ECO:0000256" key="7">
    <source>
        <dbReference type="ARBA" id="ARBA00022840"/>
    </source>
</evidence>
<dbReference type="InterPro" id="IPR024743">
    <property type="entry name" value="Dynein_HC_stalk"/>
</dbReference>
<feature type="domain" description="Dynein heavy chain AAA lid" evidence="17">
    <location>
        <begin position="1005"/>
        <end position="1152"/>
    </location>
</feature>
<comment type="subcellular location">
    <subcellularLocation>
        <location evidence="1">Cytoplasm</location>
        <location evidence="1">Cytoskeleton</location>
    </subcellularLocation>
</comment>
<proteinExistence type="inferred from homology"/>
<dbReference type="GO" id="GO:0005524">
    <property type="term" value="F:ATP binding"/>
    <property type="evidence" value="ECO:0007669"/>
    <property type="project" value="UniProtKB-KW"/>
</dbReference>
<dbReference type="PANTHER" id="PTHR45703">
    <property type="entry name" value="DYNEIN HEAVY CHAIN"/>
    <property type="match status" value="1"/>
</dbReference>
<accession>A0A316UCG1</accession>
<dbReference type="InterPro" id="IPR004273">
    <property type="entry name" value="Dynein_heavy_D6_P-loop"/>
</dbReference>
<dbReference type="FunFam" id="1.10.8.720:FF:000003">
    <property type="entry name" value="Cytoplasmic dynein heavy chain 2"/>
    <property type="match status" value="1"/>
</dbReference>
<dbReference type="GO" id="GO:0072384">
    <property type="term" value="P:organelle transport along microtubule"/>
    <property type="evidence" value="ECO:0007669"/>
    <property type="project" value="UniProtKB-ARBA"/>
</dbReference>
<keyword evidence="4" id="KW-0963">Cytoplasm</keyword>
<reference evidence="19 20" key="1">
    <citation type="journal article" date="2018" name="Mol. Biol. Evol.">
        <title>Broad Genomic Sampling Reveals a Smut Pathogenic Ancestry of the Fungal Clade Ustilaginomycotina.</title>
        <authorList>
            <person name="Kijpornyongpan T."/>
            <person name="Mondo S.J."/>
            <person name="Barry K."/>
            <person name="Sandor L."/>
            <person name="Lee J."/>
            <person name="Lipzen A."/>
            <person name="Pangilinan J."/>
            <person name="LaButti K."/>
            <person name="Hainaut M."/>
            <person name="Henrissat B."/>
            <person name="Grigoriev I.V."/>
            <person name="Spatafora J.W."/>
            <person name="Aime M.C."/>
        </authorList>
    </citation>
    <scope>NUCLEOTIDE SEQUENCE [LARGE SCALE GENOMIC DNA]</scope>
    <source>
        <strain evidence="19 20">MCA 4718</strain>
    </source>
</reference>
<keyword evidence="20" id="KW-1185">Reference proteome</keyword>
<evidence type="ECO:0000256" key="3">
    <source>
        <dbReference type="ARBA" id="ARBA00022197"/>
    </source>
</evidence>
<dbReference type="GO" id="GO:0007097">
    <property type="term" value="P:nuclear migration"/>
    <property type="evidence" value="ECO:0007669"/>
    <property type="project" value="UniProtKB-ARBA"/>
</dbReference>
<feature type="domain" description="Dynein heavy chain C-terminal" evidence="18">
    <location>
        <begin position="1160"/>
        <end position="1466"/>
    </location>
</feature>
<evidence type="ECO:0000313" key="19">
    <source>
        <dbReference type="EMBL" id="PWN22869.1"/>
    </source>
</evidence>
<dbReference type="PANTHER" id="PTHR45703:SF36">
    <property type="entry name" value="DYNEIN HEAVY CHAIN, CYTOPLASMIC"/>
    <property type="match status" value="1"/>
</dbReference>
<dbReference type="RefSeq" id="XP_025350029.1">
    <property type="nucleotide sequence ID" value="XM_025491627.1"/>
</dbReference>
<evidence type="ECO:0000259" key="18">
    <source>
        <dbReference type="Pfam" id="PF18199"/>
    </source>
</evidence>
<dbReference type="EMBL" id="KZ819322">
    <property type="protein sequence ID" value="PWN22869.1"/>
    <property type="molecule type" value="Genomic_DNA"/>
</dbReference>
<feature type="domain" description="Dynein heavy chain ATP-binding dynein motor region" evidence="16">
    <location>
        <begin position="384"/>
        <end position="604"/>
    </location>
</feature>
<feature type="domain" description="Dynein heavy chain region D6 P-loop" evidence="14">
    <location>
        <begin position="864"/>
        <end position="971"/>
    </location>
</feature>
<dbReference type="InterPro" id="IPR026983">
    <property type="entry name" value="DHC"/>
</dbReference>
<dbReference type="FunFam" id="3.10.490.20:FF:000004">
    <property type="entry name" value="Cytoplasmic dynein heavy chain 2"/>
    <property type="match status" value="1"/>
</dbReference>
<dbReference type="GeneID" id="37013361"/>
<dbReference type="Gene3D" id="1.20.1270.280">
    <property type="match status" value="1"/>
</dbReference>
<keyword evidence="9 12" id="KW-0175">Coiled coil</keyword>
<dbReference type="Pfam" id="PF18199">
    <property type="entry name" value="Dynein_C"/>
    <property type="match status" value="1"/>
</dbReference>
<evidence type="ECO:0000259" key="15">
    <source>
        <dbReference type="Pfam" id="PF12777"/>
    </source>
</evidence>
<dbReference type="FunFam" id="1.20.1270.280:FF:000004">
    <property type="entry name" value="Cytoplasmic dynein heavy chain 2"/>
    <property type="match status" value="1"/>
</dbReference>
<evidence type="ECO:0000256" key="6">
    <source>
        <dbReference type="ARBA" id="ARBA00022741"/>
    </source>
</evidence>
<evidence type="ECO:0000256" key="2">
    <source>
        <dbReference type="ARBA" id="ARBA00008887"/>
    </source>
</evidence>
<evidence type="ECO:0000256" key="1">
    <source>
        <dbReference type="ARBA" id="ARBA00004245"/>
    </source>
</evidence>
<dbReference type="FunFam" id="1.20.920.20:FF:000002">
    <property type="entry name" value="Cytoplasmic dynein 1 heavy chain"/>
    <property type="match status" value="1"/>
</dbReference>
<dbReference type="Gene3D" id="1.10.8.1220">
    <property type="match status" value="1"/>
</dbReference>
<dbReference type="GO" id="GO:0051959">
    <property type="term" value="F:dynein light intermediate chain binding"/>
    <property type="evidence" value="ECO:0007669"/>
    <property type="project" value="InterPro"/>
</dbReference>
<evidence type="ECO:0000256" key="12">
    <source>
        <dbReference type="SAM" id="Coils"/>
    </source>
</evidence>
<keyword evidence="11" id="KW-0206">Cytoskeleton</keyword>
<dbReference type="Gene3D" id="1.20.920.20">
    <property type="match status" value="1"/>
</dbReference>
<dbReference type="InterPro" id="IPR027417">
    <property type="entry name" value="P-loop_NTPase"/>
</dbReference>
<dbReference type="Pfam" id="PF12777">
    <property type="entry name" value="MT"/>
    <property type="match status" value="1"/>
</dbReference>
<evidence type="ECO:0000256" key="13">
    <source>
        <dbReference type="SAM" id="MobiDB-lite"/>
    </source>
</evidence>
<dbReference type="Gene3D" id="3.10.490.20">
    <property type="match status" value="1"/>
</dbReference>
<dbReference type="GO" id="GO:0045505">
    <property type="term" value="F:dynein intermediate chain binding"/>
    <property type="evidence" value="ECO:0007669"/>
    <property type="project" value="InterPro"/>
</dbReference>
<dbReference type="FunFam" id="1.10.8.1220:FF:000002">
    <property type="entry name" value="cytoplasmic dynein 1 heavy chain 1-like"/>
    <property type="match status" value="1"/>
</dbReference>
<keyword evidence="10" id="KW-0505">Motor protein</keyword>
<dbReference type="Pfam" id="PF12781">
    <property type="entry name" value="AAA_9"/>
    <property type="match status" value="1"/>
</dbReference>
<gene>
    <name evidence="19" type="ORF">BCV69DRAFT_280481</name>
</gene>
<keyword evidence="8" id="KW-0243">Dynein</keyword>
<evidence type="ECO:0000259" key="14">
    <source>
        <dbReference type="Pfam" id="PF03028"/>
    </source>
</evidence>
<dbReference type="Pfam" id="PF18198">
    <property type="entry name" value="AAA_lid_11"/>
    <property type="match status" value="1"/>
</dbReference>
<comment type="similarity">
    <text evidence="2">Belongs to the dynein heavy chain family.</text>
</comment>
<feature type="region of interest" description="Disordered" evidence="13">
    <location>
        <begin position="1175"/>
        <end position="1197"/>
    </location>
</feature>
<feature type="coiled-coil region" evidence="12">
    <location>
        <begin position="253"/>
        <end position="287"/>
    </location>
</feature>
<dbReference type="Pfam" id="PF03028">
    <property type="entry name" value="Dynein_heavy"/>
    <property type="match status" value="1"/>
</dbReference>
<keyword evidence="6" id="KW-0547">Nucleotide-binding</keyword>
<evidence type="ECO:0000256" key="5">
    <source>
        <dbReference type="ARBA" id="ARBA00022701"/>
    </source>
</evidence>
<dbReference type="InterPro" id="IPR041228">
    <property type="entry name" value="Dynein_C"/>
</dbReference>
<dbReference type="Gene3D" id="3.40.50.300">
    <property type="entry name" value="P-loop containing nucleotide triphosphate hydrolases"/>
    <property type="match status" value="2"/>
</dbReference>
<evidence type="ECO:0000256" key="9">
    <source>
        <dbReference type="ARBA" id="ARBA00023054"/>
    </source>
</evidence>
<dbReference type="GO" id="GO:0005874">
    <property type="term" value="C:microtubule"/>
    <property type="evidence" value="ECO:0007669"/>
    <property type="project" value="UniProtKB-KW"/>
</dbReference>
<dbReference type="Gene3D" id="6.10.140.1060">
    <property type="match status" value="1"/>
</dbReference>
<dbReference type="Gene3D" id="1.10.8.720">
    <property type="entry name" value="Region D6 of dynein motor"/>
    <property type="match status" value="1"/>
</dbReference>
<dbReference type="FunFam" id="3.40.50.300:FF:000122">
    <property type="entry name" value="Cytoplasmic dynein 1 heavy chain"/>
    <property type="match status" value="1"/>
</dbReference>
<evidence type="ECO:0000256" key="4">
    <source>
        <dbReference type="ARBA" id="ARBA00022490"/>
    </source>
</evidence>
<sequence>MIHHYVQLSNEKRGGLEEEQRHLNVGLDKLKETVSAVSDLQKSLAVKRTQLTAKNSEANEKLQSMVAGQKQTEEQKQASLALQSDLERQETEISERREVVMADLADAEPAVQEAQASVSNIKKQHLTEVRSMGNPPAPVKNAMESVCIALGHKVDSWRDVQGIIRRDDFIASIVNYDTEHMMTRPVREKMKRDYLSKPGYDFETINRASKACGPLAKWVIAQVRFSEILDRVGPLRDEVESLEQQTEETKQHALHLTAMIRELELDIEQYKNEYATLISETQAIKMEMETVQKRVDRSIQLLDSLGSEKERWDMASQSFETQMSTIVGDALLCAAFLTYAGFFDQAYRGFLWAGWKEHAKQIDLKHKAEISPVDYLSNADDRLTWQQMGLPNDSLAMENVIILLRCRRTALVIDPSGQATSFLLALYKERKIVQTSFLDPTAFVKSLESALRFGSPMLVSDAEHFDPILNPVLNSEFRKTGGRVLIRLGPAEIDYNPNFHLVLATRASDQDWSPDICSRVTFCNFTTTRASLQNQCLDAVLKAERPDTDKKRTDLMKLQGEFRLRLRHLEKALLNALNESQGNILDDDKVIDTLETLKKEAAEVTAKVEETDSIIAEVEEVTNKYVPLAKACSSLFFIIDQLHLISHFYQFSLRFFLDIFEFVLLKNPRLAGVTDAAQRMAILRDDLFLHVYKRTSRALAHQDHVMLATLLAQVWAKEGDEAEAFEGEEFAFLLEGGDSVGSAPVDLGAAANDLFDVEDRRKLAAFLKLPALRGVPTHIKDHVDDWQVFRSSNNPESDMPHFYNADDEVSPLRDCILRLLIVKCFRPDRIDQAMIKLNNVAFGSDFLSESVYDLQSLVKDEVTATTPVALCSVPGFDASYRVDTLVKSMDVRCTSIAMGSQEGFTLADQAIATGARNGKWVLLKNVHLAPTWLSQLEKKLSGLNPHRDFRLFLTCETNPVIPINFLRASRILMNEPPPGLKASMLDLLRALPPSRLQRSPAEATRLFFLLAFFHSTVIERLRYTPLGWSKSFEFNDSDAEAALDTIEAWLGRVAKGRSNINPASIPWDALRSLIKEAIYGGKIDNEADQRLLDSFVDAIFTPQAYESTFHLVNDEAQPLQAPDGTRIDQFLAWTNALPEQQPPQWLALPPTAERVIATAQGVSLLSKLVRMRQLADDDGERGGEASTEESAIGSGGGTVVKAAQPAWMKALQQNATQWTAALPEHLSNLSNDGAGSISDPLYRFWAREHRTAAGLLRTVRADLREVIEVCEGSARQTNHNRKLLDGLPKGVIPSHWMQYAVPKSMSLSQWVSDFAQRLSQIEVVAKESRYERVGITLGLLFTPAAYLTATRQYVAHRTKVSLDNLQLELRLNDANAEGGFLLEGLKLEGARWSDSQLSLNDGSTATLQPSSLVWLPTGGSQNQQQRNLVPLSVYLNGDRSTSLFSTRVAAEAGLTAAKVAQRAVALRAA</sequence>